<dbReference type="GO" id="GO:0030422">
    <property type="term" value="P:siRNA processing"/>
    <property type="evidence" value="ECO:0007669"/>
    <property type="project" value="InterPro"/>
</dbReference>
<dbReference type="InterPro" id="IPR000999">
    <property type="entry name" value="RNase_III_dom"/>
</dbReference>
<dbReference type="GO" id="GO:0006309">
    <property type="term" value="P:apoptotic DNA fragmentation"/>
    <property type="evidence" value="ECO:0007669"/>
    <property type="project" value="TreeGrafter"/>
</dbReference>
<evidence type="ECO:0000313" key="4">
    <source>
        <dbReference type="Proteomes" id="UP000616769"/>
    </source>
</evidence>
<dbReference type="InterPro" id="IPR036389">
    <property type="entry name" value="RNase_III_sf"/>
</dbReference>
<comment type="caution">
    <text evidence="3">The sequence shown here is derived from an EMBL/GenBank/DDBJ whole genome shotgun (WGS) entry which is preliminary data.</text>
</comment>
<dbReference type="GO" id="GO:0070578">
    <property type="term" value="C:RISC-loading complex"/>
    <property type="evidence" value="ECO:0007669"/>
    <property type="project" value="TreeGrafter"/>
</dbReference>
<gene>
    <name evidence="3" type="ORF">QR98_0017440</name>
</gene>
<dbReference type="EMBL" id="JXLN01004574">
    <property type="protein sequence ID" value="KPM03314.1"/>
    <property type="molecule type" value="Genomic_DNA"/>
</dbReference>
<dbReference type="VEuPathDB" id="VectorBase:SSCA001634"/>
<dbReference type="SMART" id="SM00535">
    <property type="entry name" value="RIBOc"/>
    <property type="match status" value="2"/>
</dbReference>
<dbReference type="GO" id="GO:0004530">
    <property type="term" value="F:deoxyribonuclease I activity"/>
    <property type="evidence" value="ECO:0007669"/>
    <property type="project" value="TreeGrafter"/>
</dbReference>
<evidence type="ECO:0000313" key="3">
    <source>
        <dbReference type="EMBL" id="KPM03314.1"/>
    </source>
</evidence>
<organism evidence="3 4">
    <name type="scientific">Sarcoptes scabiei</name>
    <name type="common">Itch mite</name>
    <name type="synonym">Acarus scabiei</name>
    <dbReference type="NCBI Taxonomy" id="52283"/>
    <lineage>
        <taxon>Eukaryota</taxon>
        <taxon>Metazoa</taxon>
        <taxon>Ecdysozoa</taxon>
        <taxon>Arthropoda</taxon>
        <taxon>Chelicerata</taxon>
        <taxon>Arachnida</taxon>
        <taxon>Acari</taxon>
        <taxon>Acariformes</taxon>
        <taxon>Sarcoptiformes</taxon>
        <taxon>Astigmata</taxon>
        <taxon>Psoroptidia</taxon>
        <taxon>Sarcoptoidea</taxon>
        <taxon>Sarcoptidae</taxon>
        <taxon>Sarcoptinae</taxon>
        <taxon>Sarcoptes</taxon>
    </lineage>
</organism>
<dbReference type="GO" id="GO:0005737">
    <property type="term" value="C:cytoplasm"/>
    <property type="evidence" value="ECO:0007669"/>
    <property type="project" value="TreeGrafter"/>
</dbReference>
<name>A0A131ZX90_SARSC</name>
<dbReference type="PROSITE" id="PS50142">
    <property type="entry name" value="RNASE_3_2"/>
    <property type="match status" value="2"/>
</dbReference>
<keyword evidence="1" id="KW-0378">Hydrolase</keyword>
<dbReference type="GO" id="GO:0004525">
    <property type="term" value="F:ribonuclease III activity"/>
    <property type="evidence" value="ECO:0007669"/>
    <property type="project" value="InterPro"/>
</dbReference>
<protein>
    <submittedName>
        <fullName evidence="3">Endoribonuclease Dicer-like protein 1</fullName>
    </submittedName>
</protein>
<dbReference type="Pfam" id="PF20932">
    <property type="entry name" value="Dicer_dsRBD"/>
    <property type="match status" value="1"/>
</dbReference>
<dbReference type="GO" id="GO:0003723">
    <property type="term" value="F:RNA binding"/>
    <property type="evidence" value="ECO:0007669"/>
    <property type="project" value="InterPro"/>
</dbReference>
<dbReference type="PANTHER" id="PTHR14950:SF37">
    <property type="entry name" value="ENDORIBONUCLEASE DICER"/>
    <property type="match status" value="1"/>
</dbReference>
<dbReference type="PANTHER" id="PTHR14950">
    <property type="entry name" value="DICER-RELATED"/>
    <property type="match status" value="1"/>
</dbReference>
<dbReference type="GO" id="GO:0031054">
    <property type="term" value="P:pre-miRNA processing"/>
    <property type="evidence" value="ECO:0007669"/>
    <property type="project" value="InterPro"/>
</dbReference>
<dbReference type="CDD" id="cd00593">
    <property type="entry name" value="RIBOc"/>
    <property type="match status" value="2"/>
</dbReference>
<dbReference type="AlphaFoldDB" id="A0A131ZX90"/>
<dbReference type="Gene3D" id="1.10.1520.10">
    <property type="entry name" value="Ribonuclease III domain"/>
    <property type="match status" value="2"/>
</dbReference>
<reference evidence="3 4" key="1">
    <citation type="journal article" date="2015" name="Parasit. Vectors">
        <title>Draft genome of the scabies mite.</title>
        <authorList>
            <person name="Rider S.D.Jr."/>
            <person name="Morgan M.S."/>
            <person name="Arlian L.G."/>
        </authorList>
    </citation>
    <scope>NUCLEOTIDE SEQUENCE [LARGE SCALE GENOMIC DNA]</scope>
    <source>
        <strain evidence="3">Arlian Lab</strain>
    </source>
</reference>
<evidence type="ECO:0000259" key="2">
    <source>
        <dbReference type="PROSITE" id="PS50142"/>
    </source>
</evidence>
<dbReference type="PROSITE" id="PS00517">
    <property type="entry name" value="RNASE_3_1"/>
    <property type="match status" value="1"/>
</dbReference>
<accession>A0A131ZX90</accession>
<proteinExistence type="predicted"/>
<evidence type="ECO:0000256" key="1">
    <source>
        <dbReference type="ARBA" id="ARBA00022801"/>
    </source>
</evidence>
<dbReference type="InterPro" id="IPR044441">
    <property type="entry name" value="DICER_DSRM"/>
</dbReference>
<sequence>MALHSNIEEEPFDQSPQQIQFDNNLDEINLNEPLKNVLMKKINMNLLENLEWEIILSNQIHSDPIDRFEDEIVYENHENRKNMEVKFGELLPNRDIDMVSHQVQADSTVLKSIRALSTSPQWLETDCELNSKLGPHPSLVLQAITMSNSSDGINLERLETVGDSFLKYSITAFLFCMCPELNEGKLSYLRSRQISNINLHRLGQKINLGEMMIASKFEPIDNWCPPSYQTAKVPYNLLTQHSIPNKSIADCVEALIGTYLISCGSLGAIYFMDWLGLKVLSKEIKNNVKQNEHSLENNIVSMPNGEKWLPQPKSPLIIPKYWINDKIRIKEMNEKLLETYYKHRLDHFEKIIGYKFKDRAYIVQAFTHNSFYENTVTDCYQRLEFLGDAVLDYLITRYLYEDPRCHSPGTLTDLRSALVNNTFFAALAVKYNFHKYLMMLSSELYRVIDGFVRKFNIYYNHSEIFAQKTKENHYERGDKYECNYWELFISENEAEHLEDIEVPKALGDIFESVAGAIYLDSEAVWKAYYPMMRPEMENFSKKVPKSPIRVLLEKQPQSVKFG</sequence>
<dbReference type="Proteomes" id="UP000616769">
    <property type="component" value="Unassembled WGS sequence"/>
</dbReference>
<feature type="domain" description="RNase III" evidence="2">
    <location>
        <begin position="139"/>
        <end position="264"/>
    </location>
</feature>
<dbReference type="OrthoDB" id="2392202at2759"/>
<dbReference type="SUPFAM" id="SSF69065">
    <property type="entry name" value="RNase III domain-like"/>
    <property type="match status" value="2"/>
</dbReference>
<feature type="domain" description="RNase III" evidence="2">
    <location>
        <begin position="345"/>
        <end position="522"/>
    </location>
</feature>
<dbReference type="Pfam" id="PF00636">
    <property type="entry name" value="Ribonuclease_3"/>
    <property type="match status" value="2"/>
</dbReference>
<dbReference type="GO" id="GO:0005634">
    <property type="term" value="C:nucleus"/>
    <property type="evidence" value="ECO:0007669"/>
    <property type="project" value="TreeGrafter"/>
</dbReference>
<dbReference type="FunFam" id="1.10.1520.10:FF:000005">
    <property type="entry name" value="Putative endoribonuclease dicer"/>
    <property type="match status" value="1"/>
</dbReference>